<sequence length="364" mass="41249">MAQYDDIFHAVGVSSEELTAEEAVAAIAVVVAAADTSLDELDVDFLADVLWEFDIFEEYSNEDLLDILDRVLEIAEDQELGVVFNTANKYIGEELVLDAFGVGVSVLVDEETFSIPLSKMTLLKEFQKTLGVEETEAGELIDEVIAAIKEAETSYVDDEYETIILENFHDKVYSSPLGNFRLKIPVLADKGGKLQFQEGMVEFSDNFATLLRIDYYLISQKQANKIESLGLKDYLPHVLLDKYVPWGIVANLPKSKVEYSEFIEQVMSGAYFILIYMPDVSTVTHQESNGSGAKKNAYRGLLIFKKHNFLYVISKQHYFKDSKGFENTETLAKEIKQQIFEFVGTIEFFDINSKTQESEDRRKE</sequence>
<proteinExistence type="predicted"/>
<comment type="caution">
    <text evidence="1">The sequence shown here is derived from an EMBL/GenBank/DDBJ whole genome shotgun (WGS) entry which is preliminary data.</text>
</comment>
<dbReference type="EMBL" id="LMTZ01000140">
    <property type="protein sequence ID" value="KST63259.1"/>
    <property type="molecule type" value="Genomic_DNA"/>
</dbReference>
<dbReference type="Proteomes" id="UP000053372">
    <property type="component" value="Unassembled WGS sequence"/>
</dbReference>
<dbReference type="RefSeq" id="WP_058184454.1">
    <property type="nucleotide sequence ID" value="NZ_LMTZ01000140.1"/>
</dbReference>
<accession>A0A0V7ZFG4</accession>
<reference evidence="1 2" key="1">
    <citation type="journal article" date="2015" name="Genome Announc.">
        <title>Draft Genome of the Euendolithic (true boring) Cyanobacterium Mastigocoleus testarum strain BC008.</title>
        <authorList>
            <person name="Guida B.S."/>
            <person name="Garcia-Pichel F."/>
        </authorList>
    </citation>
    <scope>NUCLEOTIDE SEQUENCE [LARGE SCALE GENOMIC DNA]</scope>
    <source>
        <strain evidence="1 2">BC008</strain>
    </source>
</reference>
<dbReference type="OrthoDB" id="458764at2"/>
<protein>
    <submittedName>
        <fullName evidence="1">Uncharacterized protein</fullName>
    </submittedName>
</protein>
<evidence type="ECO:0000313" key="1">
    <source>
        <dbReference type="EMBL" id="KST63259.1"/>
    </source>
</evidence>
<name>A0A0V7ZFG4_9CYAN</name>
<dbReference type="AlphaFoldDB" id="A0A0V7ZFG4"/>
<organism evidence="1 2">
    <name type="scientific">Mastigocoleus testarum BC008</name>
    <dbReference type="NCBI Taxonomy" id="371196"/>
    <lineage>
        <taxon>Bacteria</taxon>
        <taxon>Bacillati</taxon>
        <taxon>Cyanobacteriota</taxon>
        <taxon>Cyanophyceae</taxon>
        <taxon>Nostocales</taxon>
        <taxon>Hapalosiphonaceae</taxon>
        <taxon>Mastigocoleus</taxon>
    </lineage>
</organism>
<evidence type="ECO:0000313" key="2">
    <source>
        <dbReference type="Proteomes" id="UP000053372"/>
    </source>
</evidence>
<keyword evidence="2" id="KW-1185">Reference proteome</keyword>
<gene>
    <name evidence="1" type="ORF">BC008_38915</name>
</gene>